<feature type="domain" description="Doubled CXXCH motif" evidence="2">
    <location>
        <begin position="142"/>
        <end position="174"/>
    </location>
</feature>
<feature type="domain" description="Doubled CXXCH motif" evidence="2">
    <location>
        <begin position="79"/>
        <end position="127"/>
    </location>
</feature>
<dbReference type="GO" id="GO:0016491">
    <property type="term" value="F:oxidoreductase activity"/>
    <property type="evidence" value="ECO:0007669"/>
    <property type="project" value="TreeGrafter"/>
</dbReference>
<evidence type="ECO:0000313" key="3">
    <source>
        <dbReference type="EMBL" id="MBD1400678.1"/>
    </source>
</evidence>
<dbReference type="AlphaFoldDB" id="A0A8J6UGZ5"/>
<sequence length="212" mass="23553">MTLFSLLHIRRLGLILLFLALLPAAVGCSPEARHQVLTVLFTGVPPLGWKEELQRLQAEEAIVVRQDFPSRFDSGGWNHGPYAAGECGSCHEMVPPRNPGERPTRIVVGQFVETREQMCVACHAEKTAERARNDGLWLHGPADNCLRCHHPHLSAQPAMLRRTADELCLSCHDDGLIHSQDLHAGVSDCLSCHNPHLGADALMLSWDYEELF</sequence>
<proteinExistence type="predicted"/>
<dbReference type="EMBL" id="JACWUN010000008">
    <property type="protein sequence ID" value="MBD1400678.1"/>
    <property type="molecule type" value="Genomic_DNA"/>
</dbReference>
<dbReference type="RefSeq" id="WP_191155463.1">
    <property type="nucleotide sequence ID" value="NZ_JACWUN010000008.1"/>
</dbReference>
<evidence type="ECO:0000256" key="1">
    <source>
        <dbReference type="ARBA" id="ARBA00022729"/>
    </source>
</evidence>
<dbReference type="InterPro" id="IPR051829">
    <property type="entry name" value="Multiheme_Cytochr_ET"/>
</dbReference>
<keyword evidence="4" id="KW-1185">Reference proteome</keyword>
<dbReference type="Proteomes" id="UP000632828">
    <property type="component" value="Unassembled WGS sequence"/>
</dbReference>
<evidence type="ECO:0000313" key="4">
    <source>
        <dbReference type="Proteomes" id="UP000632828"/>
    </source>
</evidence>
<dbReference type="SUPFAM" id="SSF48695">
    <property type="entry name" value="Multiheme cytochromes"/>
    <property type="match status" value="1"/>
</dbReference>
<dbReference type="Gene3D" id="3.90.10.10">
    <property type="entry name" value="Cytochrome C3"/>
    <property type="match status" value="1"/>
</dbReference>
<dbReference type="NCBIfam" id="TIGR01905">
    <property type="entry name" value="paired_CXXCH_1"/>
    <property type="match status" value="1"/>
</dbReference>
<organism evidence="3 4">
    <name type="scientific">Pelovirga terrestris</name>
    <dbReference type="NCBI Taxonomy" id="2771352"/>
    <lineage>
        <taxon>Bacteria</taxon>
        <taxon>Pseudomonadati</taxon>
        <taxon>Thermodesulfobacteriota</taxon>
        <taxon>Desulfuromonadia</taxon>
        <taxon>Geobacterales</taxon>
        <taxon>Geobacteraceae</taxon>
        <taxon>Pelovirga</taxon>
    </lineage>
</organism>
<dbReference type="InterPro" id="IPR010177">
    <property type="entry name" value="Paired_CXXCH_1"/>
</dbReference>
<name>A0A8J6UGZ5_9BACT</name>
<accession>A0A8J6UGZ5</accession>
<dbReference type="CDD" id="cd08168">
    <property type="entry name" value="Cytochrom_C3"/>
    <property type="match status" value="1"/>
</dbReference>
<dbReference type="PANTHER" id="PTHR35038:SF6">
    <property type="entry name" value="SURFACE LOCALIZED DECAHEME CYTOCHROME C LIPOPROTEIN"/>
    <property type="match status" value="1"/>
</dbReference>
<dbReference type="PANTHER" id="PTHR35038">
    <property type="entry name" value="DISSIMILATORY SULFITE REDUCTASE SIRA"/>
    <property type="match status" value="1"/>
</dbReference>
<protein>
    <recommendedName>
        <fullName evidence="2">Doubled CXXCH motif domain-containing protein</fullName>
    </recommendedName>
</protein>
<comment type="caution">
    <text evidence="3">The sequence shown here is derived from an EMBL/GenBank/DDBJ whole genome shotgun (WGS) entry which is preliminary data.</text>
</comment>
<gene>
    <name evidence="3" type="ORF">ICT70_08360</name>
</gene>
<keyword evidence="1" id="KW-0732">Signal</keyword>
<dbReference type="InterPro" id="IPR036280">
    <property type="entry name" value="Multihaem_cyt_sf"/>
</dbReference>
<reference evidence="3" key="1">
    <citation type="submission" date="2020-09" db="EMBL/GenBank/DDBJ databases">
        <title>Pelobacter alkaliphilus sp. nov., a novel anaerobic arsenate-reducing bacterium from terrestrial mud volcano.</title>
        <authorList>
            <person name="Khomyakova M.A."/>
            <person name="Merkel A.Y."/>
            <person name="Slobodkin A.I."/>
        </authorList>
    </citation>
    <scope>NUCLEOTIDE SEQUENCE</scope>
    <source>
        <strain evidence="3">M08fum</strain>
    </source>
</reference>
<dbReference type="Pfam" id="PF09699">
    <property type="entry name" value="Paired_CXXCH_1"/>
    <property type="match status" value="2"/>
</dbReference>
<evidence type="ECO:0000259" key="2">
    <source>
        <dbReference type="Pfam" id="PF09699"/>
    </source>
</evidence>
<dbReference type="Gene3D" id="1.10.720.180">
    <property type="match status" value="1"/>
</dbReference>